<dbReference type="Proteomes" id="UP000238217">
    <property type="component" value="Unassembled WGS sequence"/>
</dbReference>
<dbReference type="GO" id="GO:0005886">
    <property type="term" value="C:plasma membrane"/>
    <property type="evidence" value="ECO:0007669"/>
    <property type="project" value="UniProtKB-SubCell"/>
</dbReference>
<keyword evidence="5 6" id="KW-0472">Membrane</keyword>
<feature type="transmembrane region" description="Helical" evidence="6">
    <location>
        <begin position="24"/>
        <end position="41"/>
    </location>
</feature>
<keyword evidence="4 6" id="KW-1133">Transmembrane helix</keyword>
<dbReference type="PANTHER" id="PTHR33545">
    <property type="entry name" value="UPF0750 MEMBRANE PROTEIN YITT-RELATED"/>
    <property type="match status" value="1"/>
</dbReference>
<evidence type="ECO:0000256" key="5">
    <source>
        <dbReference type="ARBA" id="ARBA00023136"/>
    </source>
</evidence>
<reference evidence="7 8" key="1">
    <citation type="submission" date="2018-03" db="EMBL/GenBank/DDBJ databases">
        <title>Comparative analysis of microorganisms from saline springs in Andes Mountain Range, Colombia.</title>
        <authorList>
            <person name="Rubin E."/>
        </authorList>
    </citation>
    <scope>NUCLEOTIDE SEQUENCE [LARGE SCALE GENOMIC DNA]</scope>
    <source>
        <strain evidence="7 8">CG 35</strain>
    </source>
</reference>
<feature type="transmembrane region" description="Helical" evidence="6">
    <location>
        <begin position="185"/>
        <end position="202"/>
    </location>
</feature>
<organism evidence="7 8">
    <name type="scientific">Nesterenkonia sandarakina</name>
    <dbReference type="NCBI Taxonomy" id="272918"/>
    <lineage>
        <taxon>Bacteria</taxon>
        <taxon>Bacillati</taxon>
        <taxon>Actinomycetota</taxon>
        <taxon>Actinomycetes</taxon>
        <taxon>Micrococcales</taxon>
        <taxon>Micrococcaceae</taxon>
        <taxon>Nesterenkonia</taxon>
    </lineage>
</organism>
<name>A0A2T0YE76_9MICC</name>
<dbReference type="InterPro" id="IPR003740">
    <property type="entry name" value="YitT"/>
</dbReference>
<dbReference type="InterPro" id="IPR051461">
    <property type="entry name" value="UPF0750_membrane"/>
</dbReference>
<evidence type="ECO:0000256" key="1">
    <source>
        <dbReference type="ARBA" id="ARBA00004651"/>
    </source>
</evidence>
<sequence length="210" mass="22344">MSGSQNVPPWPEDRTIPHTPAEDVFGVLIGTFLASLGLYVLQQSEAVTGGTAGLALLLTYASPLNFSWLFLLVNVPFFALAIWKKGWTFTLKTVAAVAIVSGYALLHGPMLSLPELNPLYGVPAGNILIGMGLLAIFRHGASLGGFNIVALVAQERLGLRAGYVQMSLDVVVILLALTVVDPLNVLYSALGAVLLNLVLALNHRPGRYRA</sequence>
<evidence type="ECO:0000256" key="6">
    <source>
        <dbReference type="SAM" id="Phobius"/>
    </source>
</evidence>
<dbReference type="Pfam" id="PF02588">
    <property type="entry name" value="YitT_membrane"/>
    <property type="match status" value="1"/>
</dbReference>
<feature type="transmembrane region" description="Helical" evidence="6">
    <location>
        <begin position="89"/>
        <end position="106"/>
    </location>
</feature>
<keyword evidence="2" id="KW-1003">Cell membrane</keyword>
<keyword evidence="8" id="KW-1185">Reference proteome</keyword>
<evidence type="ECO:0000256" key="2">
    <source>
        <dbReference type="ARBA" id="ARBA00022475"/>
    </source>
</evidence>
<evidence type="ECO:0000313" key="7">
    <source>
        <dbReference type="EMBL" id="PRZ13159.1"/>
    </source>
</evidence>
<protein>
    <submittedName>
        <fullName evidence="7">Putative 5xTM membrane YitT family protein</fullName>
    </submittedName>
</protein>
<dbReference type="RefSeq" id="WP_106123759.1">
    <property type="nucleotide sequence ID" value="NZ_PVTY01000016.1"/>
</dbReference>
<gene>
    <name evidence="7" type="ORF">BCL67_11634</name>
</gene>
<dbReference type="OrthoDB" id="3296441at2"/>
<evidence type="ECO:0000313" key="8">
    <source>
        <dbReference type="Proteomes" id="UP000238217"/>
    </source>
</evidence>
<comment type="subcellular location">
    <subcellularLocation>
        <location evidence="1">Cell membrane</location>
        <topology evidence="1">Multi-pass membrane protein</topology>
    </subcellularLocation>
</comment>
<keyword evidence="3 6" id="KW-0812">Transmembrane</keyword>
<dbReference type="EMBL" id="PVTY01000016">
    <property type="protein sequence ID" value="PRZ13159.1"/>
    <property type="molecule type" value="Genomic_DNA"/>
</dbReference>
<evidence type="ECO:0000256" key="4">
    <source>
        <dbReference type="ARBA" id="ARBA00022989"/>
    </source>
</evidence>
<feature type="transmembrane region" description="Helical" evidence="6">
    <location>
        <begin position="157"/>
        <end position="179"/>
    </location>
</feature>
<accession>A0A2T0YE76</accession>
<dbReference type="PANTHER" id="PTHR33545:SF5">
    <property type="entry name" value="UPF0750 MEMBRANE PROTEIN YITT"/>
    <property type="match status" value="1"/>
</dbReference>
<dbReference type="AlphaFoldDB" id="A0A2T0YE76"/>
<proteinExistence type="predicted"/>
<feature type="transmembrane region" description="Helical" evidence="6">
    <location>
        <begin position="61"/>
        <end position="82"/>
    </location>
</feature>
<evidence type="ECO:0000256" key="3">
    <source>
        <dbReference type="ARBA" id="ARBA00022692"/>
    </source>
</evidence>
<comment type="caution">
    <text evidence="7">The sequence shown here is derived from an EMBL/GenBank/DDBJ whole genome shotgun (WGS) entry which is preliminary data.</text>
</comment>